<dbReference type="Proteomes" id="UP000214747">
    <property type="component" value="Unassembled WGS sequence"/>
</dbReference>
<accession>A0A225SWT9</accession>
<evidence type="ECO:0000313" key="3">
    <source>
        <dbReference type="Proteomes" id="UP000214747"/>
    </source>
</evidence>
<sequence length="89" mass="10031">MSTHSSHPDIIKRLKRAEGHLRSIIDMMETNRGCLDVAQQLQAVESAIANAKRVLIHDHIDHCLDHAMQGDGKDSANAVREFKEITKYL</sequence>
<reference evidence="2 3" key="1">
    <citation type="journal article" date="2010" name="Int. J. Syst. Evol. Microbiol.">
        <title>Reclassification of Herbaspirillum putei as a later heterotypic synonym of Herbaspirillum huttiense, with the description of H. huttiense subsp. huttiense subsp. nov. and H. huttiense subsp. putei subsp. nov., comb. nov., and description of Herbaspirillum aquaticum sp. nov.</title>
        <authorList>
            <person name="Dobritsa A.P."/>
            <person name="Reddy M.C."/>
            <person name="Samadpour M."/>
        </authorList>
    </citation>
    <scope>NUCLEOTIDE SEQUENCE [LARGE SCALE GENOMIC DNA]</scope>
    <source>
        <strain evidence="2 3">IEH 4430</strain>
    </source>
</reference>
<dbReference type="RefSeq" id="WP_088754526.1">
    <property type="nucleotide sequence ID" value="NZ_NJGV01000005.1"/>
</dbReference>
<dbReference type="GO" id="GO:0046872">
    <property type="term" value="F:metal ion binding"/>
    <property type="evidence" value="ECO:0007669"/>
    <property type="project" value="InterPro"/>
</dbReference>
<dbReference type="Pfam" id="PF02583">
    <property type="entry name" value="Trns_repr_metal"/>
    <property type="match status" value="1"/>
</dbReference>
<dbReference type="GO" id="GO:0045892">
    <property type="term" value="P:negative regulation of DNA-templated transcription"/>
    <property type="evidence" value="ECO:0007669"/>
    <property type="project" value="UniProtKB-ARBA"/>
</dbReference>
<dbReference type="InterPro" id="IPR003735">
    <property type="entry name" value="Metal_Tscrpt_repr"/>
</dbReference>
<protein>
    <submittedName>
        <fullName evidence="2">Nickel resistance protein</fullName>
    </submittedName>
</protein>
<evidence type="ECO:0000313" key="2">
    <source>
        <dbReference type="EMBL" id="OWY35640.1"/>
    </source>
</evidence>
<gene>
    <name evidence="2" type="ORF">CEJ45_07465</name>
</gene>
<dbReference type="AlphaFoldDB" id="A0A225SWT9"/>
<dbReference type="EMBL" id="NJGV01000005">
    <property type="protein sequence ID" value="OWY35640.1"/>
    <property type="molecule type" value="Genomic_DNA"/>
</dbReference>
<dbReference type="CDD" id="cd10154">
    <property type="entry name" value="NreA-like_DUF156"/>
    <property type="match status" value="1"/>
</dbReference>
<organism evidence="2 3">
    <name type="scientific">Herbaspirillum aquaticum</name>
    <dbReference type="NCBI Taxonomy" id="568783"/>
    <lineage>
        <taxon>Bacteria</taxon>
        <taxon>Pseudomonadati</taxon>
        <taxon>Pseudomonadota</taxon>
        <taxon>Betaproteobacteria</taxon>
        <taxon>Burkholderiales</taxon>
        <taxon>Oxalobacteraceae</taxon>
        <taxon>Herbaspirillum</taxon>
    </lineage>
</organism>
<dbReference type="PANTHER" id="PTHR33677">
    <property type="entry name" value="TRANSCRIPTIONAL REPRESSOR FRMR-RELATED"/>
    <property type="match status" value="1"/>
</dbReference>
<dbReference type="GO" id="GO:0003677">
    <property type="term" value="F:DNA binding"/>
    <property type="evidence" value="ECO:0007669"/>
    <property type="project" value="InterPro"/>
</dbReference>
<comment type="caution">
    <text evidence="2">The sequence shown here is derived from an EMBL/GenBank/DDBJ whole genome shotgun (WGS) entry which is preliminary data.</text>
</comment>
<keyword evidence="3" id="KW-1185">Reference proteome</keyword>
<dbReference type="Gene3D" id="1.20.58.1000">
    <property type="entry name" value="Metal-sensitive repressor, helix protomer"/>
    <property type="match status" value="1"/>
</dbReference>
<comment type="similarity">
    <text evidence="1">Belongs to the FrmR/RcnR family.</text>
</comment>
<dbReference type="InterPro" id="IPR038390">
    <property type="entry name" value="Metal_Tscrpt_repr_sf"/>
</dbReference>
<proteinExistence type="inferred from homology"/>
<name>A0A225SWT9_9BURK</name>
<evidence type="ECO:0000256" key="1">
    <source>
        <dbReference type="ARBA" id="ARBA00005260"/>
    </source>
</evidence>